<gene>
    <name evidence="2" type="ORF">C2S53_001910</name>
</gene>
<sequence>MGSKVIMFLGYLLALVFLVSSQVAAARELGQSSNTIITSEATSIGYKPIQSPPKPYKRRKCNYKNKCGPPL</sequence>
<organism evidence="2 3">
    <name type="scientific">Perilla frutescens var. hirtella</name>
    <name type="common">Perilla citriodora</name>
    <name type="synonym">Perilla setoyensis</name>
    <dbReference type="NCBI Taxonomy" id="608512"/>
    <lineage>
        <taxon>Eukaryota</taxon>
        <taxon>Viridiplantae</taxon>
        <taxon>Streptophyta</taxon>
        <taxon>Embryophyta</taxon>
        <taxon>Tracheophyta</taxon>
        <taxon>Spermatophyta</taxon>
        <taxon>Magnoliopsida</taxon>
        <taxon>eudicotyledons</taxon>
        <taxon>Gunneridae</taxon>
        <taxon>Pentapetalae</taxon>
        <taxon>asterids</taxon>
        <taxon>lamiids</taxon>
        <taxon>Lamiales</taxon>
        <taxon>Lamiaceae</taxon>
        <taxon>Nepetoideae</taxon>
        <taxon>Elsholtzieae</taxon>
        <taxon>Perilla</taxon>
    </lineage>
</organism>
<proteinExistence type="predicted"/>
<comment type="caution">
    <text evidence="2">The sequence shown here is derived from an EMBL/GenBank/DDBJ whole genome shotgun (WGS) entry which is preliminary data.</text>
</comment>
<keyword evidence="1" id="KW-0732">Signal</keyword>
<evidence type="ECO:0000313" key="2">
    <source>
        <dbReference type="EMBL" id="KAH6824681.1"/>
    </source>
</evidence>
<feature type="signal peptide" evidence="1">
    <location>
        <begin position="1"/>
        <end position="26"/>
    </location>
</feature>
<dbReference type="Proteomes" id="UP001190926">
    <property type="component" value="Unassembled WGS sequence"/>
</dbReference>
<dbReference type="AlphaFoldDB" id="A0AAD4P3D0"/>
<dbReference type="EMBL" id="SDAM02000322">
    <property type="protein sequence ID" value="KAH6824681.1"/>
    <property type="molecule type" value="Genomic_DNA"/>
</dbReference>
<reference evidence="2 3" key="1">
    <citation type="journal article" date="2021" name="Nat. Commun.">
        <title>Incipient diploidization of the medicinal plant Perilla within 10,000 years.</title>
        <authorList>
            <person name="Zhang Y."/>
            <person name="Shen Q."/>
            <person name="Leng L."/>
            <person name="Zhang D."/>
            <person name="Chen S."/>
            <person name="Shi Y."/>
            <person name="Ning Z."/>
            <person name="Chen S."/>
        </authorList>
    </citation>
    <scope>NUCLEOTIDE SEQUENCE [LARGE SCALE GENOMIC DNA]</scope>
    <source>
        <strain evidence="3">cv. PC099</strain>
    </source>
</reference>
<evidence type="ECO:0000256" key="1">
    <source>
        <dbReference type="SAM" id="SignalP"/>
    </source>
</evidence>
<protein>
    <submittedName>
        <fullName evidence="2">Uncharacterized protein</fullName>
    </submittedName>
</protein>
<feature type="chain" id="PRO_5041932305" evidence="1">
    <location>
        <begin position="27"/>
        <end position="71"/>
    </location>
</feature>
<evidence type="ECO:0000313" key="3">
    <source>
        <dbReference type="Proteomes" id="UP001190926"/>
    </source>
</evidence>
<name>A0AAD4P3D0_PERFH</name>
<keyword evidence="3" id="KW-1185">Reference proteome</keyword>
<accession>A0AAD4P3D0</accession>